<evidence type="ECO:0000313" key="15">
    <source>
        <dbReference type="Proteomes" id="UP001596254"/>
    </source>
</evidence>
<proteinExistence type="inferred from homology"/>
<name>A0ABW1SUV6_9LACO</name>
<evidence type="ECO:0000256" key="1">
    <source>
        <dbReference type="ARBA" id="ARBA00001917"/>
    </source>
</evidence>
<evidence type="ECO:0000256" key="11">
    <source>
        <dbReference type="ARBA" id="ARBA00048802"/>
    </source>
</evidence>
<gene>
    <name evidence="14" type="primary">dusB</name>
    <name evidence="14" type="ORF">ACFP1G_10710</name>
</gene>
<comment type="cofactor">
    <cofactor evidence="1 12">
        <name>FMN</name>
        <dbReference type="ChEBI" id="CHEBI:58210"/>
    </cofactor>
</comment>
<keyword evidence="9 12" id="KW-0560">Oxidoreductase</keyword>
<comment type="caution">
    <text evidence="14">The sequence shown here is derived from an EMBL/GenBank/DDBJ whole genome shotgun (WGS) entry which is preliminary data.</text>
</comment>
<feature type="domain" description="DUS-like FMN-binding" evidence="13">
    <location>
        <begin position="16"/>
        <end position="316"/>
    </location>
</feature>
<evidence type="ECO:0000256" key="7">
    <source>
        <dbReference type="ARBA" id="ARBA00022857"/>
    </source>
</evidence>
<keyword evidence="3" id="KW-0820">tRNA-binding</keyword>
<evidence type="ECO:0000256" key="8">
    <source>
        <dbReference type="ARBA" id="ARBA00022884"/>
    </source>
</evidence>
<keyword evidence="8" id="KW-0694">RNA-binding</keyword>
<reference evidence="15" key="1">
    <citation type="journal article" date="2019" name="Int. J. Syst. Evol. Microbiol.">
        <title>The Global Catalogue of Microorganisms (GCM) 10K type strain sequencing project: providing services to taxonomists for standard genome sequencing and annotation.</title>
        <authorList>
            <consortium name="The Broad Institute Genomics Platform"/>
            <consortium name="The Broad Institute Genome Sequencing Center for Infectious Disease"/>
            <person name="Wu L."/>
            <person name="Ma J."/>
        </authorList>
    </citation>
    <scope>NUCLEOTIDE SEQUENCE [LARGE SCALE GENOMIC DNA]</scope>
    <source>
        <strain evidence="15">CCM 8905</strain>
    </source>
</reference>
<keyword evidence="15" id="KW-1185">Reference proteome</keyword>
<dbReference type="InterPro" id="IPR018517">
    <property type="entry name" value="tRNA_hU_synthase_CS"/>
</dbReference>
<dbReference type="Proteomes" id="UP001596254">
    <property type="component" value="Unassembled WGS sequence"/>
</dbReference>
<evidence type="ECO:0000259" key="13">
    <source>
        <dbReference type="Pfam" id="PF01207"/>
    </source>
</evidence>
<dbReference type="InterPro" id="IPR001269">
    <property type="entry name" value="DUS_fam"/>
</dbReference>
<keyword evidence="6 12" id="KW-0819">tRNA processing</keyword>
<evidence type="ECO:0000256" key="4">
    <source>
        <dbReference type="ARBA" id="ARBA00022630"/>
    </source>
</evidence>
<protein>
    <recommendedName>
        <fullName evidence="12">tRNA-dihydrouridine synthase</fullName>
        <ecNumber evidence="12">1.3.1.-</ecNumber>
    </recommendedName>
</protein>
<evidence type="ECO:0000256" key="5">
    <source>
        <dbReference type="ARBA" id="ARBA00022643"/>
    </source>
</evidence>
<keyword evidence="4 12" id="KW-0285">Flavoprotein</keyword>
<dbReference type="RefSeq" id="WP_125694725.1">
    <property type="nucleotide sequence ID" value="NZ_JBHSSK010000028.1"/>
</dbReference>
<sequence>MAWKIGDVMIPNRVVVAPMAGVTNVAFRLICKEFGAGLVECEMISGQGIHYHNQRTLHMMAVDEREHPMSIQIFGGTQETLVQAAQFVDKQTPADIIDINMGCPVNKVVNTDAGAKWLLDPDKVHDMVSAVVAAVDKPVTVKMRTGWDDHHIYAVENALAAESAGASAIAMHGRTRKQMYQGKADWDVLADVAKQLTIPFMGNGDVRTPEDAKRMLTEVGADAVMIGRAVMGNPWLLRRVNHYLDTGELLPEATPEEKIAIAEEHLHRLCRAKGPEEGPRDFRNQVAYYLKGIPHAARTKVALTDATDEEVMVTLLDGFLDKMAARRQRTPVARYTNE</sequence>
<evidence type="ECO:0000256" key="3">
    <source>
        <dbReference type="ARBA" id="ARBA00022555"/>
    </source>
</evidence>
<dbReference type="NCBIfam" id="TIGR00737">
    <property type="entry name" value="nifR3_yhdG"/>
    <property type="match status" value="1"/>
</dbReference>
<dbReference type="InterPro" id="IPR024036">
    <property type="entry name" value="tRNA-dHydroUridine_Synthase_C"/>
</dbReference>
<evidence type="ECO:0000313" key="14">
    <source>
        <dbReference type="EMBL" id="MFC6207930.1"/>
    </source>
</evidence>
<dbReference type="EMBL" id="JBHSSK010000028">
    <property type="protein sequence ID" value="MFC6207930.1"/>
    <property type="molecule type" value="Genomic_DNA"/>
</dbReference>
<dbReference type="Pfam" id="PF01207">
    <property type="entry name" value="Dus"/>
    <property type="match status" value="1"/>
</dbReference>
<evidence type="ECO:0000256" key="6">
    <source>
        <dbReference type="ARBA" id="ARBA00022694"/>
    </source>
</evidence>
<evidence type="ECO:0000256" key="2">
    <source>
        <dbReference type="ARBA" id="ARBA00002790"/>
    </source>
</evidence>
<dbReference type="EC" id="1.3.1.-" evidence="12"/>
<dbReference type="InterPro" id="IPR035587">
    <property type="entry name" value="DUS-like_FMN-bd"/>
</dbReference>
<evidence type="ECO:0000256" key="10">
    <source>
        <dbReference type="ARBA" id="ARBA00048205"/>
    </source>
</evidence>
<evidence type="ECO:0000256" key="9">
    <source>
        <dbReference type="ARBA" id="ARBA00023002"/>
    </source>
</evidence>
<comment type="catalytic activity">
    <reaction evidence="11">
        <text>a 5,6-dihydrouridine in tRNA + NAD(+) = a uridine in tRNA + NADH + H(+)</text>
        <dbReference type="Rhea" id="RHEA:54452"/>
        <dbReference type="Rhea" id="RHEA-COMP:13339"/>
        <dbReference type="Rhea" id="RHEA-COMP:13887"/>
        <dbReference type="ChEBI" id="CHEBI:15378"/>
        <dbReference type="ChEBI" id="CHEBI:57540"/>
        <dbReference type="ChEBI" id="CHEBI:57945"/>
        <dbReference type="ChEBI" id="CHEBI:65315"/>
        <dbReference type="ChEBI" id="CHEBI:74443"/>
    </reaction>
</comment>
<dbReference type="Gene3D" id="3.20.20.70">
    <property type="entry name" value="Aldolase class I"/>
    <property type="match status" value="1"/>
</dbReference>
<dbReference type="InterPro" id="IPR004652">
    <property type="entry name" value="DusB-like"/>
</dbReference>
<dbReference type="SUPFAM" id="SSF51395">
    <property type="entry name" value="FMN-linked oxidoreductases"/>
    <property type="match status" value="1"/>
</dbReference>
<dbReference type="PIRSF" id="PIRSF006621">
    <property type="entry name" value="Dus"/>
    <property type="match status" value="1"/>
</dbReference>
<comment type="catalytic activity">
    <reaction evidence="10">
        <text>a 5,6-dihydrouridine in tRNA + NADP(+) = a uridine in tRNA + NADPH + H(+)</text>
        <dbReference type="Rhea" id="RHEA:23624"/>
        <dbReference type="Rhea" id="RHEA-COMP:13339"/>
        <dbReference type="Rhea" id="RHEA-COMP:13887"/>
        <dbReference type="ChEBI" id="CHEBI:15378"/>
        <dbReference type="ChEBI" id="CHEBI:57783"/>
        <dbReference type="ChEBI" id="CHEBI:58349"/>
        <dbReference type="ChEBI" id="CHEBI:65315"/>
        <dbReference type="ChEBI" id="CHEBI:74443"/>
    </reaction>
</comment>
<dbReference type="GO" id="GO:0016491">
    <property type="term" value="F:oxidoreductase activity"/>
    <property type="evidence" value="ECO:0007669"/>
    <property type="project" value="UniProtKB-KW"/>
</dbReference>
<comment type="function">
    <text evidence="2 12">Catalyzes the synthesis of 5,6-dihydrouridine (D), a modified base found in the D-loop of most tRNAs, via the reduction of the C5-C6 double bond in target uridines.</text>
</comment>
<dbReference type="PANTHER" id="PTHR45846:SF1">
    <property type="entry name" value="TRNA-DIHYDROURIDINE(47) SYNTHASE [NAD(P)(+)]-LIKE"/>
    <property type="match status" value="1"/>
</dbReference>
<keyword evidence="7" id="KW-0521">NADP</keyword>
<organism evidence="14 15">
    <name type="scientific">Levilactobacillus tongjiangensis</name>
    <dbReference type="NCBI Taxonomy" id="2486023"/>
    <lineage>
        <taxon>Bacteria</taxon>
        <taxon>Bacillati</taxon>
        <taxon>Bacillota</taxon>
        <taxon>Bacilli</taxon>
        <taxon>Lactobacillales</taxon>
        <taxon>Lactobacillaceae</taxon>
        <taxon>Levilactobacillus</taxon>
    </lineage>
</organism>
<dbReference type="PANTHER" id="PTHR45846">
    <property type="entry name" value="TRNA-DIHYDROURIDINE(47) SYNTHASE [NAD(P)(+)]-LIKE"/>
    <property type="match status" value="1"/>
</dbReference>
<keyword evidence="5 12" id="KW-0288">FMN</keyword>
<dbReference type="Gene3D" id="1.10.1200.80">
    <property type="entry name" value="Putative flavin oxidoreducatase, domain 2"/>
    <property type="match status" value="1"/>
</dbReference>
<dbReference type="InterPro" id="IPR013785">
    <property type="entry name" value="Aldolase_TIM"/>
</dbReference>
<accession>A0ABW1SUV6</accession>
<dbReference type="PROSITE" id="PS01136">
    <property type="entry name" value="UPF0034"/>
    <property type="match status" value="1"/>
</dbReference>
<evidence type="ECO:0000256" key="12">
    <source>
        <dbReference type="PIRNR" id="PIRNR006621"/>
    </source>
</evidence>
<dbReference type="CDD" id="cd02801">
    <property type="entry name" value="DUS_like_FMN"/>
    <property type="match status" value="1"/>
</dbReference>
<comment type="similarity">
    <text evidence="12">Belongs to the dus family.</text>
</comment>